<evidence type="ECO:0000256" key="1">
    <source>
        <dbReference type="SAM" id="Phobius"/>
    </source>
</evidence>
<dbReference type="RefSeq" id="WP_157419484.1">
    <property type="nucleotide sequence ID" value="NZ_CBCSGM010000001.1"/>
</dbReference>
<name>A0A2X4W7N1_LEDLE</name>
<dbReference type="Proteomes" id="UP000249134">
    <property type="component" value="Chromosome 1"/>
</dbReference>
<accession>A0A2X4W7N1</accession>
<gene>
    <name evidence="2" type="ORF">NCTC4824_02275</name>
</gene>
<dbReference type="KEGG" id="blen:NCTC4824_02275"/>
<protein>
    <submittedName>
        <fullName evidence="2">Uncharacterized protein</fullName>
    </submittedName>
</protein>
<keyword evidence="1" id="KW-1133">Transmembrane helix</keyword>
<keyword evidence="1" id="KW-0812">Transmembrane</keyword>
<keyword evidence="3" id="KW-1185">Reference proteome</keyword>
<reference evidence="2 3" key="1">
    <citation type="submission" date="2018-06" db="EMBL/GenBank/DDBJ databases">
        <authorList>
            <consortium name="Pathogen Informatics"/>
            <person name="Doyle S."/>
        </authorList>
    </citation>
    <scope>NUCLEOTIDE SEQUENCE [LARGE SCALE GENOMIC DNA]</scope>
    <source>
        <strain evidence="2 3">NCTC4824</strain>
    </source>
</reference>
<dbReference type="EMBL" id="LS483476">
    <property type="protein sequence ID" value="SQI58739.1"/>
    <property type="molecule type" value="Genomic_DNA"/>
</dbReference>
<keyword evidence="1" id="KW-0472">Membrane</keyword>
<proteinExistence type="predicted"/>
<evidence type="ECO:0000313" key="2">
    <source>
        <dbReference type="EMBL" id="SQI58739.1"/>
    </source>
</evidence>
<dbReference type="STRING" id="1348624.GCA_001591545_01327"/>
<organism evidence="2 3">
    <name type="scientific">Lederbergia lenta</name>
    <name type="common">Bacillus lentus</name>
    <dbReference type="NCBI Taxonomy" id="1467"/>
    <lineage>
        <taxon>Bacteria</taxon>
        <taxon>Bacillati</taxon>
        <taxon>Bacillota</taxon>
        <taxon>Bacilli</taxon>
        <taxon>Bacillales</taxon>
        <taxon>Bacillaceae</taxon>
        <taxon>Lederbergia</taxon>
    </lineage>
</organism>
<sequence length="51" mass="5788">MLKVIDFTKNLFADVFVSIRGFMYGFLVVSLGIGVIGVILYLFLTIRNLFL</sequence>
<dbReference type="AlphaFoldDB" id="A0A2X4W7N1"/>
<evidence type="ECO:0000313" key="3">
    <source>
        <dbReference type="Proteomes" id="UP000249134"/>
    </source>
</evidence>
<feature type="transmembrane region" description="Helical" evidence="1">
    <location>
        <begin position="21"/>
        <end position="44"/>
    </location>
</feature>